<dbReference type="PANTHER" id="PTHR30441">
    <property type="entry name" value="DUF748 DOMAIN-CONTAINING PROTEIN"/>
    <property type="match status" value="1"/>
</dbReference>
<organism evidence="2 3">
    <name type="scientific">Liberibacter crescens (strain BT-1)</name>
    <dbReference type="NCBI Taxonomy" id="1215343"/>
    <lineage>
        <taxon>Bacteria</taxon>
        <taxon>Pseudomonadati</taxon>
        <taxon>Pseudomonadota</taxon>
        <taxon>Alphaproteobacteria</taxon>
        <taxon>Hyphomicrobiales</taxon>
        <taxon>Rhizobiaceae</taxon>
        <taxon>Liberibacter</taxon>
    </lineage>
</organism>
<feature type="domain" description="AsmA" evidence="1">
    <location>
        <begin position="2"/>
        <end position="166"/>
    </location>
</feature>
<protein>
    <recommendedName>
        <fullName evidence="1">AsmA domain-containing protein</fullName>
    </recommendedName>
</protein>
<evidence type="ECO:0000313" key="3">
    <source>
        <dbReference type="Proteomes" id="UP000010799"/>
    </source>
</evidence>
<dbReference type="STRING" id="1215343.B488_06590"/>
<evidence type="ECO:0000313" key="2">
    <source>
        <dbReference type="EMBL" id="AGA64651.1"/>
    </source>
</evidence>
<dbReference type="GO" id="GO:0005886">
    <property type="term" value="C:plasma membrane"/>
    <property type="evidence" value="ECO:0007669"/>
    <property type="project" value="TreeGrafter"/>
</dbReference>
<gene>
    <name evidence="2" type="ordered locus">B488_06590</name>
</gene>
<evidence type="ECO:0000259" key="1">
    <source>
        <dbReference type="Pfam" id="PF05170"/>
    </source>
</evidence>
<sequence length="1142" mass="127637">MFIDGTDFRSNFERQASIILGKRVVVHGNVSARILPFPSVTLYDVRISKDNGEDVQLKIDKFSMDAELAPFLSGEIRIFDMRIEQPHLKIQLLKDGGFDWFQENKIKIPMHSIILENVHIKGGEVDFFDQQLGRHHYIVDLDAEMSAHASNTHNLLKSSLGGALRLEGSGIFDDNRSAFGLFVEFPESGNIIPLKLKLSPDFYPVVIDINGQLYLDKQQPVYRGSFMALTDPLKNLGIQELKEKPRISGDIEITNQRIKIPQYQAELGNIKENPYVVKGKATLEMGFNPEFFLIAHGQKINIKNIIQEKHEGKTSRNPIVFNNDWISIIMAISSRLPVPSIQGRASIDLPAVISEKVSLQDIHLDLLFSKTGWRIDKAIATLPGNTKLEAKGDFLFKGQPLFKGHILLASTQPSGFLSWIYPQFNSQRYPMMSIGFSSDIIISRESQLFDSLEIDIGSSTFKGHAARQVVSGYPSIVSATLVGDQLDIDTIHALQNIFMQPEISSTLLSNHVTVELKTDNVFISNVKAGALNIWFTLENNNVHINRLSLVNVAGAEMTLSGQASRISNTWNGTGEFTFKAADPSPFLALVNGLFGPHPFLKKLFNNARWYNNTALRGSINLKETNEQSITVTMAGVGNGSRLNVDYRISDIYHQKEIKFQATIENQNTSILLGQAGVETLPIDVKADTNARLTVTAKGALNSLLESQLTFATDHSFFTAKGMVGVNTENFLLGKANLSLETVDLDPYLLMYGVALPNIGTGLPIKLKAEAEVNSKNIVLSNIVGEVAKKSFSGSLTINPFVNHPKVEGDLTFNTIDLDWLISAVYGPLTNFFSENGWNATFIKPVFSGLNLKLKLHAAIFDTPLKEFIHDVNANILYNGGQLQLNDIHGLWKEGQIKGNILLDNNDGFGFWKMNLQADGLDLSTFKGVDNANQPLLSGKFNLKLDLESTGKNLLEIVKGMIGMGELNLPETSINELNLNLIQSLISKIDVMKEDIKDENIRYLVSELLKNSKTKLVPVVMPFQVISGNLKIHNVNIEQDNANLAFNANIDFLNSKYQSSLEIRFQQSQLNMNLGSPTLKLEFYGPFGKIHRRIDAVEIINYISMRSYEQKRRRVERLQSHILEKNLLHREAIFYSFDNKTYH</sequence>
<name>L0EWA1_LIBCB</name>
<keyword evidence="3" id="KW-1185">Reference proteome</keyword>
<dbReference type="Proteomes" id="UP000010799">
    <property type="component" value="Chromosome"/>
</dbReference>
<proteinExistence type="predicted"/>
<dbReference type="InterPro" id="IPR007844">
    <property type="entry name" value="AsmA"/>
</dbReference>
<dbReference type="PANTHER" id="PTHR30441:SF4">
    <property type="entry name" value="PROTEIN ASMA"/>
    <property type="match status" value="1"/>
</dbReference>
<dbReference type="InterPro" id="IPR052894">
    <property type="entry name" value="AsmA-related"/>
</dbReference>
<dbReference type="eggNOG" id="COG2982">
    <property type="taxonomic scope" value="Bacteria"/>
</dbReference>
<dbReference type="KEGG" id="lcc:B488_06590"/>
<dbReference type="AlphaFoldDB" id="L0EWA1"/>
<dbReference type="HOGENOM" id="CLU_003996_0_0_5"/>
<reference evidence="2 3" key="1">
    <citation type="journal article" date="2012" name="Stand. Genomic Sci.">
        <title>Complete genome sequence of Liberibacter crescens BT-1.</title>
        <authorList>
            <person name="Leonard M.T."/>
            <person name="Fagen J.R."/>
            <person name="Davis-Richardson A.G."/>
            <person name="Davis M.J."/>
            <person name="Triplett E.W."/>
        </authorList>
    </citation>
    <scope>NUCLEOTIDE SEQUENCE [LARGE SCALE GENOMIC DNA]</scope>
    <source>
        <strain evidence="2 3">BT-1</strain>
    </source>
</reference>
<accession>L0EWA1</accession>
<dbReference type="GO" id="GO:0090313">
    <property type="term" value="P:regulation of protein targeting to membrane"/>
    <property type="evidence" value="ECO:0007669"/>
    <property type="project" value="TreeGrafter"/>
</dbReference>
<dbReference type="EMBL" id="CP003789">
    <property type="protein sequence ID" value="AGA64651.1"/>
    <property type="molecule type" value="Genomic_DNA"/>
</dbReference>
<dbReference type="Pfam" id="PF05170">
    <property type="entry name" value="AsmA"/>
    <property type="match status" value="1"/>
</dbReference>
<dbReference type="PATRIC" id="fig|1215343.11.peg.674"/>